<dbReference type="RefSeq" id="WP_110899735.1">
    <property type="nucleotide sequence ID" value="NZ_CP054614.1"/>
</dbReference>
<dbReference type="Proteomes" id="UP000509327">
    <property type="component" value="Chromosome"/>
</dbReference>
<dbReference type="EMBL" id="CP054614">
    <property type="protein sequence ID" value="QKS58997.1"/>
    <property type="molecule type" value="Genomic_DNA"/>
</dbReference>
<evidence type="ECO:0000313" key="3">
    <source>
        <dbReference type="Proteomes" id="UP000247790"/>
    </source>
</evidence>
<evidence type="ECO:0000313" key="4">
    <source>
        <dbReference type="Proteomes" id="UP000509327"/>
    </source>
</evidence>
<name>A0A2V4V032_PAEBA</name>
<evidence type="ECO:0008006" key="5">
    <source>
        <dbReference type="Google" id="ProtNLM"/>
    </source>
</evidence>
<keyword evidence="4" id="KW-1185">Reference proteome</keyword>
<protein>
    <recommendedName>
        <fullName evidence="5">CN hydrolase domain-containing protein</fullName>
    </recommendedName>
</protein>
<reference evidence="1 3" key="1">
    <citation type="submission" date="2018-06" db="EMBL/GenBank/DDBJ databases">
        <title>Genomic Encyclopedia of Type Strains, Phase III (KMG-III): the genomes of soil and plant-associated and newly described type strains.</title>
        <authorList>
            <person name="Whitman W."/>
        </authorList>
    </citation>
    <scope>NUCLEOTIDE SEQUENCE [LARGE SCALE GENOMIC DNA]</scope>
    <source>
        <strain evidence="1 3">CECT 7022</strain>
    </source>
</reference>
<dbReference type="AlphaFoldDB" id="A0A2V4V032"/>
<dbReference type="Proteomes" id="UP000247790">
    <property type="component" value="Unassembled WGS sequence"/>
</dbReference>
<proteinExistence type="predicted"/>
<accession>A0A2V4V032</accession>
<evidence type="ECO:0000313" key="2">
    <source>
        <dbReference type="EMBL" id="QKS58997.1"/>
    </source>
</evidence>
<gene>
    <name evidence="1" type="ORF">DFQ00_1451</name>
    <name evidence="2" type="ORF">HUB98_24160</name>
</gene>
<dbReference type="EMBL" id="QJSW01000045">
    <property type="protein sequence ID" value="PYE42096.1"/>
    <property type="molecule type" value="Genomic_DNA"/>
</dbReference>
<dbReference type="OrthoDB" id="1894469at2"/>
<sequence>MQILIGQPQLESGLKQLETDIRNNQDLIDLVIYPEGYLNQNVEEACLLAQAYKVTIISGHKKPKDRAIIISRSGEIKLDRAKYDSSPIVEVEEVHIGFILCDELVLQGQGKVQGKELDLIVHPIGVGMFSEEQFEEWIKEAKKIAVQSKSMVIGTSHANGAFKNSEISIPIAYCIDQNGQEKFILKNDTRTIIYDTQADTIKYA</sequence>
<reference evidence="2 4" key="2">
    <citation type="submission" date="2020-06" db="EMBL/GenBank/DDBJ databases">
        <title>Complete genome of Paenibacillus barcinonensis KACC11450.</title>
        <authorList>
            <person name="Kim M."/>
            <person name="Park Y.-J."/>
            <person name="Shin J.-H."/>
        </authorList>
    </citation>
    <scope>NUCLEOTIDE SEQUENCE [LARGE SCALE GENOMIC DNA]</scope>
    <source>
        <strain evidence="2 4">KACC11450</strain>
    </source>
</reference>
<organism evidence="1 3">
    <name type="scientific">Paenibacillus barcinonensis</name>
    <dbReference type="NCBI Taxonomy" id="198119"/>
    <lineage>
        <taxon>Bacteria</taxon>
        <taxon>Bacillati</taxon>
        <taxon>Bacillota</taxon>
        <taxon>Bacilli</taxon>
        <taxon>Bacillales</taxon>
        <taxon>Paenibacillaceae</taxon>
        <taxon>Paenibacillus</taxon>
    </lineage>
</organism>
<evidence type="ECO:0000313" key="1">
    <source>
        <dbReference type="EMBL" id="PYE42096.1"/>
    </source>
</evidence>